<protein>
    <submittedName>
        <fullName evidence="2">Uncharacterized protein</fullName>
    </submittedName>
</protein>
<accession>A0AAN7BG79</accession>
<reference evidence="2" key="1">
    <citation type="journal article" date="2023" name="Mol. Phylogenet. Evol.">
        <title>Genome-scale phylogeny and comparative genomics of the fungal order Sordariales.</title>
        <authorList>
            <person name="Hensen N."/>
            <person name="Bonometti L."/>
            <person name="Westerberg I."/>
            <person name="Brannstrom I.O."/>
            <person name="Guillou S."/>
            <person name="Cros-Aarteil S."/>
            <person name="Calhoun S."/>
            <person name="Haridas S."/>
            <person name="Kuo A."/>
            <person name="Mondo S."/>
            <person name="Pangilinan J."/>
            <person name="Riley R."/>
            <person name="LaButti K."/>
            <person name="Andreopoulos B."/>
            <person name="Lipzen A."/>
            <person name="Chen C."/>
            <person name="Yan M."/>
            <person name="Daum C."/>
            <person name="Ng V."/>
            <person name="Clum A."/>
            <person name="Steindorff A."/>
            <person name="Ohm R.A."/>
            <person name="Martin F."/>
            <person name="Silar P."/>
            <person name="Natvig D.O."/>
            <person name="Lalanne C."/>
            <person name="Gautier V."/>
            <person name="Ament-Velasquez S.L."/>
            <person name="Kruys A."/>
            <person name="Hutchinson M.I."/>
            <person name="Powell A.J."/>
            <person name="Barry K."/>
            <person name="Miller A.N."/>
            <person name="Grigoriev I.V."/>
            <person name="Debuchy R."/>
            <person name="Gladieux P."/>
            <person name="Hiltunen Thoren M."/>
            <person name="Johannesson H."/>
        </authorList>
    </citation>
    <scope>NUCLEOTIDE SEQUENCE</scope>
    <source>
        <strain evidence="2">CBS 990.96</strain>
    </source>
</reference>
<organism evidence="2 3">
    <name type="scientific">Podospora fimiseda</name>
    <dbReference type="NCBI Taxonomy" id="252190"/>
    <lineage>
        <taxon>Eukaryota</taxon>
        <taxon>Fungi</taxon>
        <taxon>Dikarya</taxon>
        <taxon>Ascomycota</taxon>
        <taxon>Pezizomycotina</taxon>
        <taxon>Sordariomycetes</taxon>
        <taxon>Sordariomycetidae</taxon>
        <taxon>Sordariales</taxon>
        <taxon>Podosporaceae</taxon>
        <taxon>Podospora</taxon>
    </lineage>
</organism>
<dbReference type="EMBL" id="MU865842">
    <property type="protein sequence ID" value="KAK4220420.1"/>
    <property type="molecule type" value="Genomic_DNA"/>
</dbReference>
<keyword evidence="1" id="KW-0472">Membrane</keyword>
<keyword evidence="3" id="KW-1185">Reference proteome</keyword>
<reference evidence="2" key="2">
    <citation type="submission" date="2023-05" db="EMBL/GenBank/DDBJ databases">
        <authorList>
            <consortium name="Lawrence Berkeley National Laboratory"/>
            <person name="Steindorff A."/>
            <person name="Hensen N."/>
            <person name="Bonometti L."/>
            <person name="Westerberg I."/>
            <person name="Brannstrom I.O."/>
            <person name="Guillou S."/>
            <person name="Cros-Aarteil S."/>
            <person name="Calhoun S."/>
            <person name="Haridas S."/>
            <person name="Kuo A."/>
            <person name="Mondo S."/>
            <person name="Pangilinan J."/>
            <person name="Riley R."/>
            <person name="Labutti K."/>
            <person name="Andreopoulos B."/>
            <person name="Lipzen A."/>
            <person name="Chen C."/>
            <person name="Yanf M."/>
            <person name="Daum C."/>
            <person name="Ng V."/>
            <person name="Clum A."/>
            <person name="Ohm R."/>
            <person name="Martin F."/>
            <person name="Silar P."/>
            <person name="Natvig D."/>
            <person name="Lalanne C."/>
            <person name="Gautier V."/>
            <person name="Ament-Velasquez S.L."/>
            <person name="Kruys A."/>
            <person name="Hutchinson M.I."/>
            <person name="Powell A.J."/>
            <person name="Barry K."/>
            <person name="Miller A.N."/>
            <person name="Grigoriev I.V."/>
            <person name="Debuchy R."/>
            <person name="Gladieux P."/>
            <person name="Thoren M.H."/>
            <person name="Johannesson H."/>
        </authorList>
    </citation>
    <scope>NUCLEOTIDE SEQUENCE</scope>
    <source>
        <strain evidence="2">CBS 990.96</strain>
    </source>
</reference>
<evidence type="ECO:0000256" key="1">
    <source>
        <dbReference type="SAM" id="Phobius"/>
    </source>
</evidence>
<evidence type="ECO:0000313" key="2">
    <source>
        <dbReference type="EMBL" id="KAK4220420.1"/>
    </source>
</evidence>
<evidence type="ECO:0000313" key="3">
    <source>
        <dbReference type="Proteomes" id="UP001301958"/>
    </source>
</evidence>
<feature type="transmembrane region" description="Helical" evidence="1">
    <location>
        <begin position="95"/>
        <end position="114"/>
    </location>
</feature>
<proteinExistence type="predicted"/>
<name>A0AAN7BG79_9PEZI</name>
<dbReference type="Proteomes" id="UP001301958">
    <property type="component" value="Unassembled WGS sequence"/>
</dbReference>
<keyword evidence="1" id="KW-0812">Transmembrane</keyword>
<dbReference type="AlphaFoldDB" id="A0AAN7BG79"/>
<comment type="caution">
    <text evidence="2">The sequence shown here is derived from an EMBL/GenBank/DDBJ whole genome shotgun (WGS) entry which is preliminary data.</text>
</comment>
<sequence>MSIGSLIFGSLFDYKVTRYGNLNSEWDRLEGHQSFSIAFYISQNFNEMEKIMAKITDGLSAIMRSQNHSDNAKLDFIEGTAFIEETYFHIRGQSMTLPLIVTFLFTVSLCATILTTR</sequence>
<gene>
    <name evidence="2" type="ORF">QBC38DRAFT_216440</name>
</gene>
<keyword evidence="1" id="KW-1133">Transmembrane helix</keyword>